<dbReference type="InterPro" id="IPR003593">
    <property type="entry name" value="AAA+_ATPase"/>
</dbReference>
<comment type="subcellular location">
    <subcellularLocation>
        <location evidence="1">Membrane</location>
        <topology evidence="1">Multi-pass membrane protein</topology>
    </subcellularLocation>
</comment>
<evidence type="ECO:0000256" key="10">
    <source>
        <dbReference type="ARBA" id="ARBA00023136"/>
    </source>
</evidence>
<evidence type="ECO:0000256" key="9">
    <source>
        <dbReference type="ARBA" id="ARBA00022989"/>
    </source>
</evidence>
<dbReference type="PANTHER" id="PTHR43394:SF27">
    <property type="entry name" value="ATP-DEPENDENT TRANSLOCASE ABCB1-LIKE"/>
    <property type="match status" value="1"/>
</dbReference>
<dbReference type="GO" id="GO:0016887">
    <property type="term" value="F:ATP hydrolysis activity"/>
    <property type="evidence" value="ECO:0007669"/>
    <property type="project" value="InterPro"/>
</dbReference>
<feature type="transmembrane region" description="Helical" evidence="13">
    <location>
        <begin position="340"/>
        <end position="361"/>
    </location>
</feature>
<keyword evidence="5" id="KW-0677">Repeat</keyword>
<proteinExistence type="inferred from homology"/>
<keyword evidence="3" id="KW-0813">Transport</keyword>
<dbReference type="PROSITE" id="PS00211">
    <property type="entry name" value="ABC_TRANSPORTER_1"/>
    <property type="match status" value="2"/>
</dbReference>
<evidence type="ECO:0000256" key="4">
    <source>
        <dbReference type="ARBA" id="ARBA00022692"/>
    </source>
</evidence>
<keyword evidence="6" id="KW-0547">Nucleotide-binding</keyword>
<dbReference type="InterPro" id="IPR039421">
    <property type="entry name" value="Type_1_exporter"/>
</dbReference>
<dbReference type="SUPFAM" id="SSF90123">
    <property type="entry name" value="ABC transporter transmembrane region"/>
    <property type="match status" value="2"/>
</dbReference>
<dbReference type="GO" id="GO:0005743">
    <property type="term" value="C:mitochondrial inner membrane"/>
    <property type="evidence" value="ECO:0007669"/>
    <property type="project" value="TreeGrafter"/>
</dbReference>
<sequence>MDHKRTKSTKSTSSTTHRTRESQVCSLLSTSETLVDSRVESKDVTNYTDDNNEPPQLNTIDDQPVYLRKKSIYKPVQHAPLTATRTSIFHIFRFAALFDYLLMTFAIFCSLSNGLILPLMTYLLGNLFNVFTDRQTGIITDTVFRKKVDTLLYYFIALAIGTFMLSYGMIFIWSWTAERQTKRMRATYFKSLLRMEISHYEREDVTSGGLLVSLNKDADDVHVTISENMGFFLQDVATAIGCIVLAFSKHAILTLVVLSGIPVMVVVLALTDKAASPAIVEERNIFLKAGSILENALSAIKTVRAFNGESKEEMKHNQCLKEANSVSKQLARIYGTRTGLSQFLLLSLFVQGFWYGSILVADQKLSPGGVLSVFYACLQAASAMRELIPRLGVFAKAKNAVRAINTLLEKVALLDLEALRGFKLSRCDGNIEFAQVSFAYPSRPDTLVLRNIDLHIPAGRTTVLVGQSGSGKSTITQLIQRLYDPQEGLITIDSRDIRILNLSWLRQQIGVVNQEPVLFDDTIFMNVAYGKSDYWNVTMDDVVAACKLACIHDMIKELPNGYDTQLGDRGQTLSGGQKQRLAIARALIKNPQILILDEASSALDTTSDKLVQKALENSRKGRTTIVVTHKLSQIHPHNLVYVLDQGEIVESGTPAELLLNKDSHYTRLSKELTNGKVKRRTAELQKIDLRLRRVSSIRRGNDTLTDGTGLSPKSLRLHLYEDYFDQNAIDVLEKSASNAVSRRNNRASYFGVLSYYDEDGINLNEIIISNEANANKPEYPTMSLPTLIRSTFQNRRLWTCGLLASIANGSVMPAFSFVLSKLLASYSLPDKQEIESRARMFSLLILSLAITNGISAFLKYYILERTSEKWSVRLRSLGFARVLQQPQSWFDKPENSTAKVATKLIVDTESTKTIVGHFSGNMIYILVSLFGGMIWAFVKGWQLALVGFSFVPAIMITTQLQGYILEKYEKKRKSSDEDAANAFYQAIASIRTVFSLCIESAMLKKYDEALQKPYRVGVRKAAVNGFFYATMEGLQYVTKGVTFWYGAILIIRGDYDLERMLIVWTLVIFCTNAASQMLQTIPYLTKSKTAARSIAQILSLPLTSTSGSRLNRVQGEITFKHVFFSYPGRQDALVLKDMSFSMQPGQTVALVGKSGHGKSTVASLLQRFYEPNGGSILLDYVNVDELDLHWLREQIGIVSQEPVLFDATIAENIAYGKDDATKDEIETAAMQVNMHEFICSLTNGYDTRLGSGGSQLSGGQKQRLAIARVLLRNPRILILDEATSALDATNRALIQDTLTHVQKGRTTLIITHHLNTVENADKILVVENGRIAE</sequence>
<dbReference type="PROSITE" id="PS50893">
    <property type="entry name" value="ABC_TRANSPORTER_2"/>
    <property type="match status" value="2"/>
</dbReference>
<organism evidence="16 17">
    <name type="scientific">Paraglomus brasilianum</name>
    <dbReference type="NCBI Taxonomy" id="144538"/>
    <lineage>
        <taxon>Eukaryota</taxon>
        <taxon>Fungi</taxon>
        <taxon>Fungi incertae sedis</taxon>
        <taxon>Mucoromycota</taxon>
        <taxon>Glomeromycotina</taxon>
        <taxon>Glomeromycetes</taxon>
        <taxon>Paraglomerales</taxon>
        <taxon>Paraglomeraceae</taxon>
        <taxon>Paraglomus</taxon>
    </lineage>
</organism>
<dbReference type="SMART" id="SM00382">
    <property type="entry name" value="AAA"/>
    <property type="match status" value="2"/>
</dbReference>
<keyword evidence="11" id="KW-0325">Glycoprotein</keyword>
<evidence type="ECO:0000259" key="14">
    <source>
        <dbReference type="PROSITE" id="PS50893"/>
    </source>
</evidence>
<gene>
    <name evidence="16" type="ORF">PBRASI_LOCUS3507</name>
</gene>
<evidence type="ECO:0000256" key="13">
    <source>
        <dbReference type="SAM" id="Phobius"/>
    </source>
</evidence>
<comment type="similarity">
    <text evidence="2">Belongs to the ABC transporter superfamily. ABCB family. Multidrug resistance exporter (TC 3.A.1.201) subfamily.</text>
</comment>
<evidence type="ECO:0000256" key="2">
    <source>
        <dbReference type="ARBA" id="ARBA00007577"/>
    </source>
</evidence>
<dbReference type="GO" id="GO:0015421">
    <property type="term" value="F:ABC-type oligopeptide transporter activity"/>
    <property type="evidence" value="ECO:0007669"/>
    <property type="project" value="TreeGrafter"/>
</dbReference>
<evidence type="ECO:0000259" key="15">
    <source>
        <dbReference type="PROSITE" id="PS50929"/>
    </source>
</evidence>
<evidence type="ECO:0000256" key="5">
    <source>
        <dbReference type="ARBA" id="ARBA00022737"/>
    </source>
</evidence>
<protein>
    <submittedName>
        <fullName evidence="16">1285_t:CDS:1</fullName>
    </submittedName>
</protein>
<dbReference type="PROSITE" id="PS50929">
    <property type="entry name" value="ABC_TM1F"/>
    <property type="match status" value="2"/>
</dbReference>
<dbReference type="FunFam" id="3.40.50.300:FF:000479">
    <property type="entry name" value="Multidrug resistance protein 1A"/>
    <property type="match status" value="2"/>
</dbReference>
<evidence type="ECO:0000256" key="3">
    <source>
        <dbReference type="ARBA" id="ARBA00022448"/>
    </source>
</evidence>
<evidence type="ECO:0000256" key="6">
    <source>
        <dbReference type="ARBA" id="ARBA00022741"/>
    </source>
</evidence>
<feature type="compositionally biased region" description="Polar residues" evidence="12">
    <location>
        <begin position="44"/>
        <end position="60"/>
    </location>
</feature>
<comment type="caution">
    <text evidence="16">The sequence shown here is derived from an EMBL/GenBank/DDBJ whole genome shotgun (WGS) entry which is preliminary data.</text>
</comment>
<feature type="domain" description="ABC transmembrane type-1" evidence="15">
    <location>
        <begin position="801"/>
        <end position="1086"/>
    </location>
</feature>
<feature type="region of interest" description="Disordered" evidence="12">
    <location>
        <begin position="41"/>
        <end position="60"/>
    </location>
</feature>
<dbReference type="Pfam" id="PF00005">
    <property type="entry name" value="ABC_tran"/>
    <property type="match status" value="2"/>
</dbReference>
<feature type="transmembrane region" description="Helical" evidence="13">
    <location>
        <begin position="921"/>
        <end position="938"/>
    </location>
</feature>
<accession>A0A9N9A706</accession>
<keyword evidence="4 13" id="KW-0812">Transmembrane</keyword>
<dbReference type="OrthoDB" id="6500128at2759"/>
<dbReference type="Pfam" id="PF00664">
    <property type="entry name" value="ABC_membrane"/>
    <property type="match status" value="2"/>
</dbReference>
<reference evidence="16" key="1">
    <citation type="submission" date="2021-06" db="EMBL/GenBank/DDBJ databases">
        <authorList>
            <person name="Kallberg Y."/>
            <person name="Tangrot J."/>
            <person name="Rosling A."/>
        </authorList>
    </citation>
    <scope>NUCLEOTIDE SEQUENCE</scope>
    <source>
        <strain evidence="16">BR232B</strain>
    </source>
</reference>
<keyword evidence="7" id="KW-0067">ATP-binding</keyword>
<feature type="region of interest" description="Disordered" evidence="12">
    <location>
        <begin position="1"/>
        <end position="28"/>
    </location>
</feature>
<feature type="domain" description="ABC transporter" evidence="14">
    <location>
        <begin position="1117"/>
        <end position="1333"/>
    </location>
</feature>
<dbReference type="EMBL" id="CAJVPI010000320">
    <property type="protein sequence ID" value="CAG8518715.1"/>
    <property type="molecule type" value="Genomic_DNA"/>
</dbReference>
<feature type="transmembrane region" description="Helical" evidence="13">
    <location>
        <begin position="944"/>
        <end position="965"/>
    </location>
</feature>
<evidence type="ECO:0000256" key="8">
    <source>
        <dbReference type="ARBA" id="ARBA00022967"/>
    </source>
</evidence>
<dbReference type="PANTHER" id="PTHR43394">
    <property type="entry name" value="ATP-DEPENDENT PERMEASE MDL1, MITOCHONDRIAL"/>
    <property type="match status" value="1"/>
</dbReference>
<dbReference type="SUPFAM" id="SSF52540">
    <property type="entry name" value="P-loop containing nucleoside triphosphate hydrolases"/>
    <property type="match status" value="2"/>
</dbReference>
<dbReference type="Gene3D" id="1.20.1560.10">
    <property type="entry name" value="ABC transporter type 1, transmembrane domain"/>
    <property type="match status" value="1"/>
</dbReference>
<dbReference type="InterPro" id="IPR027417">
    <property type="entry name" value="P-loop_NTPase"/>
</dbReference>
<dbReference type="InterPro" id="IPR011527">
    <property type="entry name" value="ABC1_TM_dom"/>
</dbReference>
<keyword evidence="17" id="KW-1185">Reference proteome</keyword>
<evidence type="ECO:0000256" key="11">
    <source>
        <dbReference type="ARBA" id="ARBA00023180"/>
    </source>
</evidence>
<feature type="domain" description="ABC transmembrane type-1" evidence="15">
    <location>
        <begin position="105"/>
        <end position="396"/>
    </location>
</feature>
<keyword evidence="8" id="KW-1278">Translocase</keyword>
<dbReference type="CDD" id="cd18578">
    <property type="entry name" value="ABC_6TM_Pgp_ABCB1_D2_like"/>
    <property type="match status" value="1"/>
</dbReference>
<feature type="transmembrane region" description="Helical" evidence="13">
    <location>
        <begin position="151"/>
        <end position="175"/>
    </location>
</feature>
<name>A0A9N9A706_9GLOM</name>
<dbReference type="GO" id="GO:0090374">
    <property type="term" value="P:oligopeptide export from mitochondrion"/>
    <property type="evidence" value="ECO:0007669"/>
    <property type="project" value="TreeGrafter"/>
</dbReference>
<keyword evidence="9 13" id="KW-1133">Transmembrane helix</keyword>
<evidence type="ECO:0000313" key="17">
    <source>
        <dbReference type="Proteomes" id="UP000789739"/>
    </source>
</evidence>
<evidence type="ECO:0000256" key="12">
    <source>
        <dbReference type="SAM" id="MobiDB-lite"/>
    </source>
</evidence>
<evidence type="ECO:0000256" key="1">
    <source>
        <dbReference type="ARBA" id="ARBA00004141"/>
    </source>
</evidence>
<evidence type="ECO:0000313" key="16">
    <source>
        <dbReference type="EMBL" id="CAG8518715.1"/>
    </source>
</evidence>
<feature type="transmembrane region" description="Helical" evidence="13">
    <location>
        <begin position="251"/>
        <end position="270"/>
    </location>
</feature>
<dbReference type="InterPro" id="IPR036640">
    <property type="entry name" value="ABC1_TM_sf"/>
</dbReference>
<dbReference type="Gene3D" id="3.40.50.300">
    <property type="entry name" value="P-loop containing nucleotide triphosphate hydrolases"/>
    <property type="match status" value="2"/>
</dbReference>
<dbReference type="GO" id="GO:0005524">
    <property type="term" value="F:ATP binding"/>
    <property type="evidence" value="ECO:0007669"/>
    <property type="project" value="UniProtKB-KW"/>
</dbReference>
<dbReference type="InterPro" id="IPR017871">
    <property type="entry name" value="ABC_transporter-like_CS"/>
</dbReference>
<dbReference type="InterPro" id="IPR003439">
    <property type="entry name" value="ABC_transporter-like_ATP-bd"/>
</dbReference>
<feature type="domain" description="ABC transporter" evidence="14">
    <location>
        <begin position="431"/>
        <end position="670"/>
    </location>
</feature>
<feature type="transmembrane region" description="Helical" evidence="13">
    <location>
        <begin position="840"/>
        <end position="863"/>
    </location>
</feature>
<feature type="transmembrane region" description="Helical" evidence="13">
    <location>
        <begin position="100"/>
        <end position="124"/>
    </location>
</feature>
<evidence type="ECO:0000256" key="7">
    <source>
        <dbReference type="ARBA" id="ARBA00022840"/>
    </source>
</evidence>
<dbReference type="Proteomes" id="UP000789739">
    <property type="component" value="Unassembled WGS sequence"/>
</dbReference>
<dbReference type="CDD" id="cd18577">
    <property type="entry name" value="ABC_6TM_Pgp_ABCB1_D1_like"/>
    <property type="match status" value="1"/>
</dbReference>
<feature type="transmembrane region" description="Helical" evidence="13">
    <location>
        <begin position="1061"/>
        <end position="1078"/>
    </location>
</feature>
<keyword evidence="10 13" id="KW-0472">Membrane</keyword>